<sequence length="186" mass="21189">MTTIGLLLCLLLHIRTPTGYRFLRENDILPLPSVKTVRKYISMVGLKCGFDQDFFLSLKIKLQHKAESEKHGILIFDEIQQKAFKIGSEWVKWAHYEALFHQDQLVPGDLRVCPKLTVAHIHPSQTDKTMVKLATQVFSASMAGGLNYYQGQGIPELVDCEGTIHFTMRLNNLFDALNRRYPAEGL</sequence>
<keyword evidence="5" id="KW-1185">Reference proteome</keyword>
<dbReference type="OrthoDB" id="6510732at2759"/>
<reference evidence="3 5" key="1">
    <citation type="submission" date="2008-03" db="EMBL/GenBank/DDBJ databases">
        <title>Annotation of Ixodes scapularis.</title>
        <authorList>
            <consortium name="Ixodes scapularis Genome Project Consortium"/>
            <person name="Caler E."/>
            <person name="Hannick L.I."/>
            <person name="Bidwell S."/>
            <person name="Joardar V."/>
            <person name="Thiagarajan M."/>
            <person name="Amedeo P."/>
            <person name="Galinsky K.J."/>
            <person name="Schobel S."/>
            <person name="Inman J."/>
            <person name="Hostetler J."/>
            <person name="Miller J."/>
            <person name="Hammond M."/>
            <person name="Megy K."/>
            <person name="Lawson D."/>
            <person name="Kodira C."/>
            <person name="Sutton G."/>
            <person name="Meyer J."/>
            <person name="Hill C.A."/>
            <person name="Birren B."/>
            <person name="Nene V."/>
            <person name="Collins F."/>
            <person name="Alarcon-Chaidez F."/>
            <person name="Wikel S."/>
            <person name="Strausberg R."/>
        </authorList>
    </citation>
    <scope>NUCLEOTIDE SEQUENCE [LARGE SCALE GENOMIC DNA]</scope>
    <source>
        <strain evidence="5">Wikel</strain>
        <strain evidence="3">Wikel colony</strain>
    </source>
</reference>
<reference evidence="4" key="2">
    <citation type="submission" date="2020-05" db="UniProtKB">
        <authorList>
            <consortium name="EnsemblMetazoa"/>
        </authorList>
    </citation>
    <scope>IDENTIFICATION</scope>
    <source>
        <strain evidence="4">wikel</strain>
    </source>
</reference>
<dbReference type="VEuPathDB" id="VectorBase:ISCP_012003"/>
<feature type="domain" description="Transposable element P transposase-like GTP-binding insertion" evidence="2">
    <location>
        <begin position="82"/>
        <end position="182"/>
    </location>
</feature>
<organism>
    <name type="scientific">Ixodes scapularis</name>
    <name type="common">Black-legged tick</name>
    <name type="synonym">Deer tick</name>
    <dbReference type="NCBI Taxonomy" id="6945"/>
    <lineage>
        <taxon>Eukaryota</taxon>
        <taxon>Metazoa</taxon>
        <taxon>Ecdysozoa</taxon>
        <taxon>Arthropoda</taxon>
        <taxon>Chelicerata</taxon>
        <taxon>Arachnida</taxon>
        <taxon>Acari</taxon>
        <taxon>Parasitiformes</taxon>
        <taxon>Ixodida</taxon>
        <taxon>Ixodoidea</taxon>
        <taxon>Ixodidae</taxon>
        <taxon>Ixodinae</taxon>
        <taxon>Ixodes</taxon>
    </lineage>
</organism>
<dbReference type="InterPro" id="IPR048366">
    <property type="entry name" value="TNP-like_GBD"/>
</dbReference>
<evidence type="ECO:0000313" key="4">
    <source>
        <dbReference type="EnsemblMetazoa" id="ISCW006389-PA"/>
    </source>
</evidence>
<protein>
    <recommendedName>
        <fullName evidence="2">Transposable element P transposase-like GTP-binding insertion domain-containing protein</fullName>
    </recommendedName>
</protein>
<evidence type="ECO:0000259" key="2">
    <source>
        <dbReference type="Pfam" id="PF21788"/>
    </source>
</evidence>
<gene>
    <name evidence="3" type="ORF">IscW_ISCW006389</name>
</gene>
<dbReference type="EMBL" id="DS749486">
    <property type="protein sequence ID" value="EEC07963.1"/>
    <property type="molecule type" value="Genomic_DNA"/>
</dbReference>
<dbReference type="Proteomes" id="UP000001555">
    <property type="component" value="Unassembled WGS sequence"/>
</dbReference>
<evidence type="ECO:0000313" key="3">
    <source>
        <dbReference type="EMBL" id="EEC07963.1"/>
    </source>
</evidence>
<proteinExistence type="predicted"/>
<dbReference type="AlphaFoldDB" id="B7PMZ1"/>
<dbReference type="InParanoid" id="B7PMZ1"/>
<accession>B7PMZ1</accession>
<name>B7PMZ1_IXOSC</name>
<dbReference type="PaxDb" id="6945-B7PMZ1"/>
<dbReference type="VEuPathDB" id="VectorBase:ISCW006389"/>
<feature type="chain" id="PRO_5014568077" description="Transposable element P transposase-like GTP-binding insertion domain-containing protein" evidence="1">
    <location>
        <begin position="20"/>
        <end position="186"/>
    </location>
</feature>
<dbReference type="EMBL" id="ABJB010894258">
    <property type="status" value="NOT_ANNOTATED_CDS"/>
    <property type="molecule type" value="Genomic_DNA"/>
</dbReference>
<dbReference type="Pfam" id="PF21788">
    <property type="entry name" value="TNP-like_GBD"/>
    <property type="match status" value="1"/>
</dbReference>
<dbReference type="VEuPathDB" id="VectorBase:ISCI006389"/>
<evidence type="ECO:0000256" key="1">
    <source>
        <dbReference type="SAM" id="SignalP"/>
    </source>
</evidence>
<dbReference type="EnsemblMetazoa" id="ISCW006389-RA">
    <property type="protein sequence ID" value="ISCW006389-PA"/>
    <property type="gene ID" value="ISCW006389"/>
</dbReference>
<keyword evidence="1" id="KW-0732">Signal</keyword>
<feature type="signal peptide" evidence="1">
    <location>
        <begin position="1"/>
        <end position="19"/>
    </location>
</feature>
<evidence type="ECO:0000313" key="5">
    <source>
        <dbReference type="Proteomes" id="UP000001555"/>
    </source>
</evidence>
<dbReference type="HOGENOM" id="CLU_1455983_0_0_1"/>